<reference evidence="3 4" key="2">
    <citation type="submission" date="2024-05" db="EMBL/GenBank/DDBJ databases">
        <authorList>
            <person name="Chen Y."/>
            <person name="Shah S."/>
            <person name="Dougan E. K."/>
            <person name="Thang M."/>
            <person name="Chan C."/>
        </authorList>
    </citation>
    <scope>NUCLEOTIDE SEQUENCE [LARGE SCALE GENOMIC DNA]</scope>
</reference>
<comment type="caution">
    <text evidence="2">The sequence shown here is derived from an EMBL/GenBank/DDBJ whole genome shotgun (WGS) entry which is preliminary data.</text>
</comment>
<reference evidence="2" key="1">
    <citation type="submission" date="2022-10" db="EMBL/GenBank/DDBJ databases">
        <authorList>
            <person name="Chen Y."/>
            <person name="Dougan E. K."/>
            <person name="Chan C."/>
            <person name="Rhodes N."/>
            <person name="Thang M."/>
        </authorList>
    </citation>
    <scope>NUCLEOTIDE SEQUENCE</scope>
</reference>
<feature type="region of interest" description="Disordered" evidence="1">
    <location>
        <begin position="531"/>
        <end position="556"/>
    </location>
</feature>
<evidence type="ECO:0000256" key="1">
    <source>
        <dbReference type="SAM" id="MobiDB-lite"/>
    </source>
</evidence>
<dbReference type="SUPFAM" id="SSF56399">
    <property type="entry name" value="ADP-ribosylation"/>
    <property type="match status" value="1"/>
</dbReference>
<gene>
    <name evidence="2" type="ORF">C1SCF055_LOCUS10398</name>
</gene>
<dbReference type="GO" id="GO:0004386">
    <property type="term" value="F:helicase activity"/>
    <property type="evidence" value="ECO:0007669"/>
    <property type="project" value="UniProtKB-KW"/>
</dbReference>
<dbReference type="Proteomes" id="UP001152797">
    <property type="component" value="Unassembled WGS sequence"/>
</dbReference>
<keyword evidence="3" id="KW-0347">Helicase</keyword>
<dbReference type="EMBL" id="CAMXCT030000741">
    <property type="protein sequence ID" value="CAL4770045.1"/>
    <property type="molecule type" value="Genomic_DNA"/>
</dbReference>
<dbReference type="EMBL" id="CAMXCT020000741">
    <property type="protein sequence ID" value="CAL1136108.1"/>
    <property type="molecule type" value="Genomic_DNA"/>
</dbReference>
<organism evidence="2">
    <name type="scientific">Cladocopium goreaui</name>
    <dbReference type="NCBI Taxonomy" id="2562237"/>
    <lineage>
        <taxon>Eukaryota</taxon>
        <taxon>Sar</taxon>
        <taxon>Alveolata</taxon>
        <taxon>Dinophyceae</taxon>
        <taxon>Suessiales</taxon>
        <taxon>Symbiodiniaceae</taxon>
        <taxon>Cladocopium</taxon>
    </lineage>
</organism>
<dbReference type="EMBL" id="CAMXCT010000741">
    <property type="protein sequence ID" value="CAI3982733.1"/>
    <property type="molecule type" value="Genomic_DNA"/>
</dbReference>
<keyword evidence="3" id="KW-0378">Hydrolase</keyword>
<accession>A0A9P1C239</accession>
<evidence type="ECO:0000313" key="2">
    <source>
        <dbReference type="EMBL" id="CAI3982733.1"/>
    </source>
</evidence>
<dbReference type="Gene3D" id="3.90.228.10">
    <property type="match status" value="1"/>
</dbReference>
<name>A0A9P1C239_9DINO</name>
<evidence type="ECO:0000313" key="4">
    <source>
        <dbReference type="Proteomes" id="UP001152797"/>
    </source>
</evidence>
<protein>
    <submittedName>
        <fullName evidence="3">DEAD-box ATP-dependent RNA helicase 21</fullName>
    </submittedName>
</protein>
<keyword evidence="3" id="KW-0547">Nucleotide-binding</keyword>
<evidence type="ECO:0000313" key="3">
    <source>
        <dbReference type="EMBL" id="CAL4770045.1"/>
    </source>
</evidence>
<dbReference type="OrthoDB" id="196131at2759"/>
<sequence>MGYPCRTVLLRHSTVGPFGDNGDLSAGGVHHGSHGHGGFQVSLPGLPGLVEFLQSMTLLAYFEPVRKWCEEQGACDVMELVENADDLAAALMLPPTKRDELRNGAAVAKAISEKYVAYFAKPKLNKMNKALSTPVTQTETQRAQTSQAQTAQTVRLGMAVLHAALAPIGEGIGEGMEHMERTETDYWDQMENAAHQKAMEDPILSRDCEVIKRGSQKEDFYCYWHVDQHLLRQRIPSDAEIEVKDRALKAAREEIMEEWGPDDYQTAAKTSKYAAFDEMRQQFLEQYAGNLHAELGKGYKLTPAEVAPGIKEQFVKEQKETSAVPDYGYHGTKVANIPSILSTGLKVPGQKSGVRVANGSAHGVGIYTGMPGNLWLSKGFSDTPNMLICGVLDPDAPPRPRVAVAAPKAATVTAPLKSGHRNHHRPAAPVVAAAPAPVYACTEFRKNDEIKVVGGARVIFKEERVAPLFIAQPANSSETFSPHQVHAKAASRGGSKGQVYIPETGEVVWDCWEAVRCTETRRLKRRLVAKERQQQRQSLRLLKSTEQETFGEYSSP</sequence>
<dbReference type="AlphaFoldDB" id="A0A9P1C239"/>
<proteinExistence type="predicted"/>
<keyword evidence="3" id="KW-0067">ATP-binding</keyword>
<keyword evidence="4" id="KW-1185">Reference proteome</keyword>